<dbReference type="EMBL" id="CP036273">
    <property type="protein sequence ID" value="QDU23164.1"/>
    <property type="molecule type" value="Genomic_DNA"/>
</dbReference>
<evidence type="ECO:0000313" key="2">
    <source>
        <dbReference type="Proteomes" id="UP000319576"/>
    </source>
</evidence>
<evidence type="ECO:0000313" key="1">
    <source>
        <dbReference type="EMBL" id="QDU23164.1"/>
    </source>
</evidence>
<dbReference type="AlphaFoldDB" id="A0A517Y078"/>
<name>A0A517Y078_9BACT</name>
<protein>
    <recommendedName>
        <fullName evidence="3">Type II toxin-antitoxin system RelE/ParE family toxin</fullName>
    </recommendedName>
</protein>
<dbReference type="Proteomes" id="UP000319576">
    <property type="component" value="Chromosome"/>
</dbReference>
<organism evidence="1 2">
    <name type="scientific">Urbifossiella limnaea</name>
    <dbReference type="NCBI Taxonomy" id="2528023"/>
    <lineage>
        <taxon>Bacteria</taxon>
        <taxon>Pseudomonadati</taxon>
        <taxon>Planctomycetota</taxon>
        <taxon>Planctomycetia</taxon>
        <taxon>Gemmatales</taxon>
        <taxon>Gemmataceae</taxon>
        <taxon>Urbifossiella</taxon>
    </lineage>
</organism>
<accession>A0A517Y078</accession>
<dbReference type="KEGG" id="uli:ETAA1_51560"/>
<proteinExistence type="predicted"/>
<dbReference type="RefSeq" id="WP_145243262.1">
    <property type="nucleotide sequence ID" value="NZ_CP036273.1"/>
</dbReference>
<reference evidence="1 2" key="1">
    <citation type="submission" date="2019-02" db="EMBL/GenBank/DDBJ databases">
        <title>Deep-cultivation of Planctomycetes and their phenomic and genomic characterization uncovers novel biology.</title>
        <authorList>
            <person name="Wiegand S."/>
            <person name="Jogler M."/>
            <person name="Boedeker C."/>
            <person name="Pinto D."/>
            <person name="Vollmers J."/>
            <person name="Rivas-Marin E."/>
            <person name="Kohn T."/>
            <person name="Peeters S.H."/>
            <person name="Heuer A."/>
            <person name="Rast P."/>
            <person name="Oberbeckmann S."/>
            <person name="Bunk B."/>
            <person name="Jeske O."/>
            <person name="Meyerdierks A."/>
            <person name="Storesund J.E."/>
            <person name="Kallscheuer N."/>
            <person name="Luecker S."/>
            <person name="Lage O.M."/>
            <person name="Pohl T."/>
            <person name="Merkel B.J."/>
            <person name="Hornburger P."/>
            <person name="Mueller R.-W."/>
            <person name="Bruemmer F."/>
            <person name="Labrenz M."/>
            <person name="Spormann A.M."/>
            <person name="Op den Camp H."/>
            <person name="Overmann J."/>
            <person name="Amann R."/>
            <person name="Jetten M.S.M."/>
            <person name="Mascher T."/>
            <person name="Medema M.H."/>
            <person name="Devos D.P."/>
            <person name="Kaster A.-K."/>
            <person name="Ovreas L."/>
            <person name="Rohde M."/>
            <person name="Galperin M.Y."/>
            <person name="Jogler C."/>
        </authorList>
    </citation>
    <scope>NUCLEOTIDE SEQUENCE [LARGE SCALE GENOMIC DNA]</scope>
    <source>
        <strain evidence="1 2">ETA_A1</strain>
    </source>
</reference>
<evidence type="ECO:0008006" key="3">
    <source>
        <dbReference type="Google" id="ProtNLM"/>
    </source>
</evidence>
<keyword evidence="2" id="KW-1185">Reference proteome</keyword>
<sequence>MSYAVVWAPTAERQLAAVWTAAADRAAVTAASAWLDKRLASDPLRFGRPIDSSVHRSGSFDGLGVEFEVIEDDKRVIVHGVFTVP</sequence>
<gene>
    <name evidence="1" type="ORF">ETAA1_51560</name>
</gene>